<dbReference type="PANTHER" id="PTHR30514">
    <property type="entry name" value="GLUCOKINASE"/>
    <property type="match status" value="1"/>
</dbReference>
<dbReference type="Gene3D" id="3.40.50.10490">
    <property type="entry name" value="Glucose-6-phosphate isomerase like protein, domain 1"/>
    <property type="match status" value="1"/>
</dbReference>
<evidence type="ECO:0000259" key="4">
    <source>
        <dbReference type="PROSITE" id="PS51071"/>
    </source>
</evidence>
<dbReference type="Proteomes" id="UP000318483">
    <property type="component" value="Plasmid unnamed2"/>
</dbReference>
<evidence type="ECO:0000256" key="2">
    <source>
        <dbReference type="ARBA" id="ARBA00023125"/>
    </source>
</evidence>
<dbReference type="InterPro" id="IPR000281">
    <property type="entry name" value="HTH_RpiR"/>
</dbReference>
<dbReference type="Gene3D" id="1.10.10.10">
    <property type="entry name" value="Winged helix-like DNA-binding domain superfamily/Winged helix DNA-binding domain"/>
    <property type="match status" value="1"/>
</dbReference>
<keyword evidence="6" id="KW-0614">Plasmid</keyword>
<dbReference type="PROSITE" id="PS51464">
    <property type="entry name" value="SIS"/>
    <property type="match status" value="1"/>
</dbReference>
<dbReference type="KEGG" id="lit:FPZ52_14500"/>
<keyword evidence="7" id="KW-1185">Reference proteome</keyword>
<dbReference type="GO" id="GO:0097367">
    <property type="term" value="F:carbohydrate derivative binding"/>
    <property type="evidence" value="ECO:0007669"/>
    <property type="project" value="InterPro"/>
</dbReference>
<keyword evidence="1" id="KW-0805">Transcription regulation</keyword>
<evidence type="ECO:0000256" key="1">
    <source>
        <dbReference type="ARBA" id="ARBA00023015"/>
    </source>
</evidence>
<dbReference type="PANTHER" id="PTHR30514:SF1">
    <property type="entry name" value="HTH-TYPE TRANSCRIPTIONAL REGULATOR HEXR-RELATED"/>
    <property type="match status" value="1"/>
</dbReference>
<keyword evidence="2" id="KW-0238">DNA-binding</keyword>
<dbReference type="InterPro" id="IPR046348">
    <property type="entry name" value="SIS_dom_sf"/>
</dbReference>
<sequence length="291" mass="31082">MADLLARLQTLRGSLSKGERQLDEVITSDAAFAVNASITELAARAGVSPATVTRFARHLGCDSFTALKVQLAQAMFVGQRYVSHADANMTAPDVISIAEQVHHAAQQALSETRDELSPKAIQTAAERIASARLVACFGSGGASSMIAAEIQNRLFRLGLAANSSTDHQMQIMQAATLAQGDVVVAASLSGRNQELVKALHATGEYGAFRIALTRPDRPVAEAADLLIAIDHPEHGDILRPTASRYAFLLVTDLLATTVAHLRDTHARECLRRVKLNLALGRDTDDKEALGD</sequence>
<evidence type="ECO:0000259" key="5">
    <source>
        <dbReference type="PROSITE" id="PS51464"/>
    </source>
</evidence>
<dbReference type="InterPro" id="IPR009057">
    <property type="entry name" value="Homeodomain-like_sf"/>
</dbReference>
<reference evidence="6 7" key="1">
    <citation type="submission" date="2019-07" db="EMBL/GenBank/DDBJ databases">
        <title>Litoreibacter alkalisoli sp. nov., isolated from saline-alkaline soil.</title>
        <authorList>
            <person name="Wang S."/>
            <person name="Xu L."/>
            <person name="Xing Y.-T."/>
            <person name="Sun J.-Q."/>
        </authorList>
    </citation>
    <scope>NUCLEOTIDE SEQUENCE [LARGE SCALE GENOMIC DNA]</scope>
    <source>
        <strain evidence="6 7">LN3S51</strain>
        <plasmid evidence="6 7">unnamed2</plasmid>
    </source>
</reference>
<evidence type="ECO:0000256" key="3">
    <source>
        <dbReference type="ARBA" id="ARBA00023163"/>
    </source>
</evidence>
<dbReference type="CDD" id="cd05013">
    <property type="entry name" value="SIS_RpiR"/>
    <property type="match status" value="1"/>
</dbReference>
<dbReference type="SUPFAM" id="SSF46689">
    <property type="entry name" value="Homeodomain-like"/>
    <property type="match status" value="1"/>
</dbReference>
<dbReference type="InterPro" id="IPR035472">
    <property type="entry name" value="RpiR-like_SIS"/>
</dbReference>
<dbReference type="Pfam" id="PF01418">
    <property type="entry name" value="HTH_6"/>
    <property type="match status" value="1"/>
</dbReference>
<dbReference type="AlphaFoldDB" id="A0A5B8J295"/>
<accession>A0A5B8J295</accession>
<dbReference type="GO" id="GO:1901135">
    <property type="term" value="P:carbohydrate derivative metabolic process"/>
    <property type="evidence" value="ECO:0007669"/>
    <property type="project" value="InterPro"/>
</dbReference>
<feature type="domain" description="HTH rpiR-type" evidence="4">
    <location>
        <begin position="2"/>
        <end position="78"/>
    </location>
</feature>
<dbReference type="RefSeq" id="WP_146366324.1">
    <property type="nucleotide sequence ID" value="NZ_CP042263.1"/>
</dbReference>
<dbReference type="GO" id="GO:0003677">
    <property type="term" value="F:DNA binding"/>
    <property type="evidence" value="ECO:0007669"/>
    <property type="project" value="UniProtKB-KW"/>
</dbReference>
<dbReference type="InterPro" id="IPR036388">
    <property type="entry name" value="WH-like_DNA-bd_sf"/>
</dbReference>
<keyword evidence="3" id="KW-0804">Transcription</keyword>
<dbReference type="Pfam" id="PF01380">
    <property type="entry name" value="SIS"/>
    <property type="match status" value="1"/>
</dbReference>
<evidence type="ECO:0000313" key="7">
    <source>
        <dbReference type="Proteomes" id="UP000318483"/>
    </source>
</evidence>
<dbReference type="OrthoDB" id="8582409at2"/>
<gene>
    <name evidence="6" type="ORF">FPZ52_14500</name>
</gene>
<organism evidence="6 7">
    <name type="scientific">Qingshengfaniella alkalisoli</name>
    <dbReference type="NCBI Taxonomy" id="2599296"/>
    <lineage>
        <taxon>Bacteria</taxon>
        <taxon>Pseudomonadati</taxon>
        <taxon>Pseudomonadota</taxon>
        <taxon>Alphaproteobacteria</taxon>
        <taxon>Rhodobacterales</taxon>
        <taxon>Paracoccaceae</taxon>
        <taxon>Qingshengfaniella</taxon>
    </lineage>
</organism>
<dbReference type="EMBL" id="CP042263">
    <property type="protein sequence ID" value="QDY70908.1"/>
    <property type="molecule type" value="Genomic_DNA"/>
</dbReference>
<dbReference type="GO" id="GO:0003700">
    <property type="term" value="F:DNA-binding transcription factor activity"/>
    <property type="evidence" value="ECO:0007669"/>
    <property type="project" value="InterPro"/>
</dbReference>
<evidence type="ECO:0000313" key="6">
    <source>
        <dbReference type="EMBL" id="QDY70908.1"/>
    </source>
</evidence>
<name>A0A5B8J295_9RHOB</name>
<dbReference type="SUPFAM" id="SSF53697">
    <property type="entry name" value="SIS domain"/>
    <property type="match status" value="1"/>
</dbReference>
<protein>
    <submittedName>
        <fullName evidence="6">MurR/RpiR family transcriptional regulator</fullName>
    </submittedName>
</protein>
<dbReference type="InterPro" id="IPR047640">
    <property type="entry name" value="RpiR-like"/>
</dbReference>
<proteinExistence type="predicted"/>
<dbReference type="InterPro" id="IPR001347">
    <property type="entry name" value="SIS_dom"/>
</dbReference>
<geneLocation type="plasmid" evidence="6 7">
    <name>unnamed2</name>
</geneLocation>
<feature type="domain" description="SIS" evidence="5">
    <location>
        <begin position="124"/>
        <end position="264"/>
    </location>
</feature>
<dbReference type="PROSITE" id="PS51071">
    <property type="entry name" value="HTH_RPIR"/>
    <property type="match status" value="1"/>
</dbReference>